<dbReference type="InterPro" id="IPR014747">
    <property type="entry name" value="Bac_photo_RC_H_C"/>
</dbReference>
<feature type="compositionally biased region" description="Low complexity" evidence="1">
    <location>
        <begin position="296"/>
        <end position="315"/>
    </location>
</feature>
<dbReference type="EMBL" id="JAPDDP010000019">
    <property type="protein sequence ID" value="MDA0181199.1"/>
    <property type="molecule type" value="Genomic_DNA"/>
</dbReference>
<gene>
    <name evidence="3" type="ORF">OJ997_12905</name>
</gene>
<dbReference type="AlphaFoldDB" id="A0A9X3N805"/>
<dbReference type="GO" id="GO:0019684">
    <property type="term" value="P:photosynthesis, light reaction"/>
    <property type="evidence" value="ECO:0007669"/>
    <property type="project" value="InterPro"/>
</dbReference>
<dbReference type="InterPro" id="IPR011033">
    <property type="entry name" value="PRC_barrel-like_sf"/>
</dbReference>
<name>A0A9X3N805_9ACTN</name>
<evidence type="ECO:0000313" key="3">
    <source>
        <dbReference type="EMBL" id="MDA0181199.1"/>
    </source>
</evidence>
<accession>A0A9X3N805</accession>
<dbReference type="InterPro" id="IPR027275">
    <property type="entry name" value="PRC-brl_dom"/>
</dbReference>
<evidence type="ECO:0000259" key="2">
    <source>
        <dbReference type="Pfam" id="PF05239"/>
    </source>
</evidence>
<sequence length="455" mass="46340">MAQLPTQSQFGDYSEWPGRDVLDSGGQRLGGVREIYLDRETGRPEWVLVDVDDGDARFVPLADANVESWSIRVAHTAEKIRNAPGIGAEPRIDQSEERRLYAHYGLGYADEDAGSSVPEADDPPAPTGWGQKEEPAWQARGGESPTSDAPAETGSIDAPPPAEPPSPAEIEQAQIPDEPPAATDRASVYETAPFGAVTPPAEEPTGGPADTTDELPLGAAETTPTDAVADTTAGATDDRSPFPPGAAPDEPPLDATTDEPALGTPLEDGPDTGGSLAGALDTPPPGAIDEPPFGTLDSPPADAVVPPPLDTADAPSIRAVDSSPADADLPPVGAVDAPPLFAEPADEPPVTADVPEADQTSGAPLDSGDAPSPALTPHAAAPDSPGPAVVPGEVPGGPEASTTPKATKPFAATPPLAEEPAAAGGPLERVKREPKKVVLAAAAAAVLFFIVRKLR</sequence>
<evidence type="ECO:0000313" key="4">
    <source>
        <dbReference type="Proteomes" id="UP001147653"/>
    </source>
</evidence>
<dbReference type="Gene3D" id="3.90.50.10">
    <property type="entry name" value="Photosynthetic Reaction Center, subunit H, domain 2"/>
    <property type="match status" value="1"/>
</dbReference>
<comment type="caution">
    <text evidence="3">The sequence shown here is derived from an EMBL/GenBank/DDBJ whole genome shotgun (WGS) entry which is preliminary data.</text>
</comment>
<dbReference type="RefSeq" id="WP_270025509.1">
    <property type="nucleotide sequence ID" value="NZ_JAPDDP010000019.1"/>
</dbReference>
<feature type="region of interest" description="Disordered" evidence="1">
    <location>
        <begin position="103"/>
        <end position="429"/>
    </location>
</feature>
<organism evidence="3 4">
    <name type="scientific">Solirubrobacter phytolaccae</name>
    <dbReference type="NCBI Taxonomy" id="1404360"/>
    <lineage>
        <taxon>Bacteria</taxon>
        <taxon>Bacillati</taxon>
        <taxon>Actinomycetota</taxon>
        <taxon>Thermoleophilia</taxon>
        <taxon>Solirubrobacterales</taxon>
        <taxon>Solirubrobacteraceae</taxon>
        <taxon>Solirubrobacter</taxon>
    </lineage>
</organism>
<feature type="compositionally biased region" description="Low complexity" evidence="1">
    <location>
        <begin position="386"/>
        <end position="427"/>
    </location>
</feature>
<dbReference type="SUPFAM" id="SSF50346">
    <property type="entry name" value="PRC-barrel domain"/>
    <property type="match status" value="1"/>
</dbReference>
<proteinExistence type="predicted"/>
<dbReference type="Pfam" id="PF05239">
    <property type="entry name" value="PRC"/>
    <property type="match status" value="1"/>
</dbReference>
<keyword evidence="4" id="KW-1185">Reference proteome</keyword>
<feature type="region of interest" description="Disordered" evidence="1">
    <location>
        <begin position="1"/>
        <end position="26"/>
    </location>
</feature>
<feature type="domain" description="PRC-barrel" evidence="2">
    <location>
        <begin position="13"/>
        <end position="78"/>
    </location>
</feature>
<feature type="compositionally biased region" description="Pro residues" evidence="1">
    <location>
        <begin position="241"/>
        <end position="250"/>
    </location>
</feature>
<feature type="compositionally biased region" description="Low complexity" evidence="1">
    <location>
        <begin position="219"/>
        <end position="235"/>
    </location>
</feature>
<dbReference type="GO" id="GO:0030077">
    <property type="term" value="C:plasma membrane light-harvesting complex"/>
    <property type="evidence" value="ECO:0007669"/>
    <property type="project" value="InterPro"/>
</dbReference>
<feature type="compositionally biased region" description="Pro residues" evidence="1">
    <location>
        <begin position="158"/>
        <end position="167"/>
    </location>
</feature>
<reference evidence="3" key="1">
    <citation type="submission" date="2022-10" db="EMBL/GenBank/DDBJ databases">
        <title>The WGS of Solirubrobacter phytolaccae KCTC 29190.</title>
        <authorList>
            <person name="Jiang Z."/>
        </authorList>
    </citation>
    <scope>NUCLEOTIDE SEQUENCE</scope>
    <source>
        <strain evidence="3">KCTC 29190</strain>
    </source>
</reference>
<dbReference type="Proteomes" id="UP001147653">
    <property type="component" value="Unassembled WGS sequence"/>
</dbReference>
<feature type="compositionally biased region" description="Polar residues" evidence="1">
    <location>
        <begin position="1"/>
        <end position="11"/>
    </location>
</feature>
<protein>
    <submittedName>
        <fullName evidence="3">PRC-barrel domain-containing protein</fullName>
    </submittedName>
</protein>
<evidence type="ECO:0000256" key="1">
    <source>
        <dbReference type="SAM" id="MobiDB-lite"/>
    </source>
</evidence>